<dbReference type="InterPro" id="IPR004146">
    <property type="entry name" value="DC1"/>
</dbReference>
<feature type="domain" description="DC1" evidence="2">
    <location>
        <begin position="128"/>
        <end position="170"/>
    </location>
</feature>
<dbReference type="Gene3D" id="3.30.60.20">
    <property type="match status" value="1"/>
</dbReference>
<dbReference type="AlphaFoldDB" id="A0AA88QF80"/>
<keyword evidence="1" id="KW-0677">Repeat</keyword>
<keyword evidence="4" id="KW-1185">Reference proteome</keyword>
<name>A0AA88QF80_9ASTE</name>
<accession>A0AA88QF80</accession>
<organism evidence="3 4">
    <name type="scientific">Escallonia rubra</name>
    <dbReference type="NCBI Taxonomy" id="112253"/>
    <lineage>
        <taxon>Eukaryota</taxon>
        <taxon>Viridiplantae</taxon>
        <taxon>Streptophyta</taxon>
        <taxon>Embryophyta</taxon>
        <taxon>Tracheophyta</taxon>
        <taxon>Spermatophyta</taxon>
        <taxon>Magnoliopsida</taxon>
        <taxon>eudicotyledons</taxon>
        <taxon>Gunneridae</taxon>
        <taxon>Pentapetalae</taxon>
        <taxon>asterids</taxon>
        <taxon>campanulids</taxon>
        <taxon>Escalloniales</taxon>
        <taxon>Escalloniaceae</taxon>
        <taxon>Escallonia</taxon>
    </lineage>
</organism>
<dbReference type="SUPFAM" id="SSF57889">
    <property type="entry name" value="Cysteine-rich domain"/>
    <property type="match status" value="1"/>
</dbReference>
<dbReference type="Pfam" id="PF03107">
    <property type="entry name" value="C1_2"/>
    <property type="match status" value="3"/>
</dbReference>
<reference evidence="3" key="1">
    <citation type="submission" date="2022-12" db="EMBL/GenBank/DDBJ databases">
        <title>Draft genome assemblies for two species of Escallonia (Escalloniales).</title>
        <authorList>
            <person name="Chanderbali A."/>
            <person name="Dervinis C."/>
            <person name="Anghel I."/>
            <person name="Soltis D."/>
            <person name="Soltis P."/>
            <person name="Zapata F."/>
        </authorList>
    </citation>
    <scope>NUCLEOTIDE SEQUENCE</scope>
    <source>
        <strain evidence="3">UCBG92.1500</strain>
        <tissue evidence="3">Leaf</tissue>
    </source>
</reference>
<evidence type="ECO:0000313" key="3">
    <source>
        <dbReference type="EMBL" id="KAK2968553.1"/>
    </source>
</evidence>
<evidence type="ECO:0000313" key="4">
    <source>
        <dbReference type="Proteomes" id="UP001187471"/>
    </source>
</evidence>
<comment type="caution">
    <text evidence="3">The sequence shown here is derived from an EMBL/GenBank/DDBJ whole genome shotgun (WGS) entry which is preliminary data.</text>
</comment>
<dbReference type="Proteomes" id="UP001187471">
    <property type="component" value="Unassembled WGS sequence"/>
</dbReference>
<protein>
    <recommendedName>
        <fullName evidence="2">DC1 domain-containing protein</fullName>
    </recommendedName>
</protein>
<evidence type="ECO:0000259" key="2">
    <source>
        <dbReference type="Pfam" id="PF03107"/>
    </source>
</evidence>
<feature type="domain" description="DC1" evidence="2">
    <location>
        <begin position="19"/>
        <end position="63"/>
    </location>
</feature>
<dbReference type="PANTHER" id="PTHR47841:SF7">
    <property type="entry name" value="CYSTEINE_HISTIDINE-RICH C1 DOMAIN PROTEIN"/>
    <property type="match status" value="1"/>
</dbReference>
<proteinExistence type="predicted"/>
<gene>
    <name evidence="3" type="ORF">RJ640_009398</name>
</gene>
<sequence>MAPLQKPQAPAGIQTLQHFTHPKHPLLRVYMAMEFNCDGCNTLGSGSRYRCHACDFDLHERCATCPFTLPSQVHPQHQLTLVNQTGKAHFCNLCGHIADGLFYTCRACDFDVHPLCTQLPLTVRYAPHPQHLLTLQPGNPCSWCSFCRQPCKSWRYTCQVCCVDVHLDCVRAPPSDVPKGPNATWVPPSPLTYGGCAVGVPSSSVYGVNQEAASFQGRARGVDNNGSNGKKIYSVVGKLAVKALVSSMIGFPVGFSSN</sequence>
<dbReference type="EMBL" id="JAVXUO010002909">
    <property type="protein sequence ID" value="KAK2968553.1"/>
    <property type="molecule type" value="Genomic_DNA"/>
</dbReference>
<feature type="domain" description="DC1" evidence="2">
    <location>
        <begin position="73"/>
        <end position="116"/>
    </location>
</feature>
<evidence type="ECO:0000256" key="1">
    <source>
        <dbReference type="ARBA" id="ARBA00022737"/>
    </source>
</evidence>
<dbReference type="PANTHER" id="PTHR47841">
    <property type="entry name" value="DIACYLGLYCEROL KINASE THETA-LIKE-RELATED"/>
    <property type="match status" value="1"/>
</dbReference>
<dbReference type="InterPro" id="IPR046349">
    <property type="entry name" value="C1-like_sf"/>
</dbReference>